<feature type="chain" id="PRO_5015396720" evidence="1">
    <location>
        <begin position="25"/>
        <end position="834"/>
    </location>
</feature>
<dbReference type="GO" id="GO:0005975">
    <property type="term" value="P:carbohydrate metabolic process"/>
    <property type="evidence" value="ECO:0007669"/>
    <property type="project" value="InterPro"/>
</dbReference>
<evidence type="ECO:0000313" key="6">
    <source>
        <dbReference type="Proteomes" id="UP000245647"/>
    </source>
</evidence>
<dbReference type="Pfam" id="PF17168">
    <property type="entry name" value="DUF5127"/>
    <property type="match status" value="1"/>
</dbReference>
<dbReference type="InterPro" id="IPR033433">
    <property type="entry name" value="GtaA_N"/>
</dbReference>
<dbReference type="PANTHER" id="PTHR31987">
    <property type="entry name" value="GLUTAMINASE A-RELATED"/>
    <property type="match status" value="1"/>
</dbReference>
<keyword evidence="1" id="KW-0732">Signal</keyword>
<evidence type="ECO:0000313" key="5">
    <source>
        <dbReference type="EMBL" id="PWG80336.1"/>
    </source>
</evidence>
<dbReference type="PANTHER" id="PTHR31987:SF1">
    <property type="entry name" value="GLUTAMINASE A"/>
    <property type="match status" value="1"/>
</dbReference>
<dbReference type="InterPro" id="IPR032514">
    <property type="entry name" value="GtaA_central"/>
</dbReference>
<dbReference type="InterPro" id="IPR012341">
    <property type="entry name" value="6hp_glycosidase-like_sf"/>
</dbReference>
<dbReference type="Pfam" id="PF16334">
    <property type="entry name" value="DUF4964"/>
    <property type="match status" value="1"/>
</dbReference>
<organism evidence="5 6">
    <name type="scientific">Pararcticibacter amylolyticus</name>
    <dbReference type="NCBI Taxonomy" id="2173175"/>
    <lineage>
        <taxon>Bacteria</taxon>
        <taxon>Pseudomonadati</taxon>
        <taxon>Bacteroidota</taxon>
        <taxon>Sphingobacteriia</taxon>
        <taxon>Sphingobacteriales</taxon>
        <taxon>Sphingobacteriaceae</taxon>
        <taxon>Pararcticibacter</taxon>
    </lineage>
</organism>
<sequence length="834" mass="93797">MNKFDKLKFLYLLTFFLGFLNSKAQDRKAPSYPLITHNPNFSIWSNTDELHSSTTTHWTGADHSLLGLIHVDGSIYRFLGKEEPDYKTVLSTSDEASYTVKYTESAPSGEWTSNTYAAEGWKSAGTPIGDDEKQVKTLWKSNDIWVRRSFNIANTAGINELFLKMNHDDNIEVYLNGKRVFEKEGWTSTFQYYPINKSDLKNGQNVIAIHLANTAGGRFLDFGLVDKQKSNGAGIRLAKQKSVEVTATQTVYDFTCGKVDLKLSFTSPLLMNDLGLLSRPVSYITYTIKANDKKTHSVKVFLSASSNIAVYKPSQEVTAQKYSTAKLSVLKTGTVEQPVLEKGADDMRIDWGYFYVAAPKTSKAVQFITSSKNAADAFRKGITASTASRGKSLALNTVIPFGTVGQTPVERFIELGYDEIYSIQYFKRNLRPWWNTSGRETIEGQLTDAATQYREVMKKCDAFNKTVYSEALQSGGKEYAHLCVLAYRQSIAAHTLVKSPEQEILWLSKENNSGGFINTVDVTYPSAPLYLIYNPSLLQGMLNGIFYFSESGRYPHPWAAHDLGTYPLANGQTYGEPMPVEESGNMIILTAAIAKAQGNADYAKKHWKTLTTWADYLTKEGLDPKKQLCTDDFAGHLARNANLSVKAIVGIACYAQIAEALGEKETARKYRQIAESMVPKWMEMADAGDHYALTFDDKNTWSQKYNLIWDKVLGLDLFPQKIYDTEIAFYLKKQNRFGLPLDSRKAYTKNDWILWTATFAPNREEFEAFVKPVYNHAIQTESRVPLNDFYDSNTGIRENFKARSVVGGFYMKLFADKLKGNQAGIPMHQAPSNY</sequence>
<feature type="signal peptide" evidence="1">
    <location>
        <begin position="1"/>
        <end position="24"/>
    </location>
</feature>
<reference evidence="5 6" key="1">
    <citation type="submission" date="2018-04" db="EMBL/GenBank/DDBJ databases">
        <title>Pedobacter chongqingensis sp. nov., isolated from a rottenly hemp rope.</title>
        <authorList>
            <person name="Cai Y."/>
        </authorList>
    </citation>
    <scope>NUCLEOTIDE SEQUENCE [LARGE SCALE GENOMIC DNA]</scope>
    <source>
        <strain evidence="5 6">FJ4-8</strain>
    </source>
</reference>
<feature type="domain" description="DUF4964" evidence="2">
    <location>
        <begin position="22"/>
        <end position="90"/>
    </location>
</feature>
<dbReference type="Gene3D" id="1.50.10.10">
    <property type="match status" value="1"/>
</dbReference>
<evidence type="ECO:0000259" key="4">
    <source>
        <dbReference type="Pfam" id="PF17168"/>
    </source>
</evidence>
<protein>
    <submittedName>
        <fullName evidence="5">Glutaminase</fullName>
    </submittedName>
</protein>
<dbReference type="Gene3D" id="2.60.120.260">
    <property type="entry name" value="Galactose-binding domain-like"/>
    <property type="match status" value="1"/>
</dbReference>
<dbReference type="InterPro" id="IPR008979">
    <property type="entry name" value="Galactose-bd-like_sf"/>
</dbReference>
<dbReference type="InterPro" id="IPR052743">
    <property type="entry name" value="Glutaminase_GtaA"/>
</dbReference>
<dbReference type="EMBL" id="QEAS01000009">
    <property type="protein sequence ID" value="PWG80336.1"/>
    <property type="molecule type" value="Genomic_DNA"/>
</dbReference>
<dbReference type="OrthoDB" id="175993at2"/>
<feature type="domain" description="Glutaminase A central" evidence="3">
    <location>
        <begin position="476"/>
        <end position="813"/>
    </location>
</feature>
<dbReference type="SUPFAM" id="SSF49785">
    <property type="entry name" value="Galactose-binding domain-like"/>
    <property type="match status" value="1"/>
</dbReference>
<dbReference type="InterPro" id="IPR008928">
    <property type="entry name" value="6-hairpin_glycosidase_sf"/>
</dbReference>
<proteinExistence type="predicted"/>
<feature type="domain" description="Glutaminase A N-terminal" evidence="4">
    <location>
        <begin position="248"/>
        <end position="469"/>
    </location>
</feature>
<evidence type="ECO:0000256" key="1">
    <source>
        <dbReference type="SAM" id="SignalP"/>
    </source>
</evidence>
<evidence type="ECO:0000259" key="3">
    <source>
        <dbReference type="Pfam" id="PF16335"/>
    </source>
</evidence>
<dbReference type="Proteomes" id="UP000245647">
    <property type="component" value="Unassembled WGS sequence"/>
</dbReference>
<comment type="caution">
    <text evidence="5">The sequence shown here is derived from an EMBL/GenBank/DDBJ whole genome shotgun (WGS) entry which is preliminary data.</text>
</comment>
<gene>
    <name evidence="5" type="ORF">DDR33_12035</name>
</gene>
<evidence type="ECO:0000259" key="2">
    <source>
        <dbReference type="Pfam" id="PF16334"/>
    </source>
</evidence>
<dbReference type="Pfam" id="PF16335">
    <property type="entry name" value="GtaA_6_Hairpin"/>
    <property type="match status" value="1"/>
</dbReference>
<keyword evidence="6" id="KW-1185">Reference proteome</keyword>
<dbReference type="InterPro" id="IPR032515">
    <property type="entry name" value="DUF4964"/>
</dbReference>
<name>A0A2U2PG20_9SPHI</name>
<accession>A0A2U2PG20</accession>
<dbReference type="SUPFAM" id="SSF48208">
    <property type="entry name" value="Six-hairpin glycosidases"/>
    <property type="match status" value="1"/>
</dbReference>
<dbReference type="AlphaFoldDB" id="A0A2U2PG20"/>
<dbReference type="RefSeq" id="WP_109416043.1">
    <property type="nucleotide sequence ID" value="NZ_QEAS01000009.1"/>
</dbReference>